<dbReference type="RefSeq" id="WP_100424300.1">
    <property type="nucleotide sequence ID" value="NZ_PGEX01000001.1"/>
</dbReference>
<dbReference type="OrthoDB" id="9805760at2"/>
<comment type="caution">
    <text evidence="4">The sequence shown here is derived from an EMBL/GenBank/DDBJ whole genome shotgun (WGS) entry which is preliminary data.</text>
</comment>
<protein>
    <submittedName>
        <fullName evidence="4">Uncharacterized protein (TIGR02145 family)</fullName>
    </submittedName>
</protein>
<evidence type="ECO:0000256" key="1">
    <source>
        <dbReference type="SAM" id="MobiDB-lite"/>
    </source>
</evidence>
<keyword evidence="5" id="KW-1185">Reference proteome</keyword>
<dbReference type="Pfam" id="PF09603">
    <property type="entry name" value="Fib_succ_major"/>
    <property type="match status" value="1"/>
</dbReference>
<feature type="region of interest" description="Disordered" evidence="1">
    <location>
        <begin position="75"/>
        <end position="125"/>
    </location>
</feature>
<evidence type="ECO:0000313" key="4">
    <source>
        <dbReference type="EMBL" id="PJJ40183.1"/>
    </source>
</evidence>
<evidence type="ECO:0000256" key="2">
    <source>
        <dbReference type="SAM" id="SignalP"/>
    </source>
</evidence>
<dbReference type="AlphaFoldDB" id="A0A2M9A3G8"/>
<dbReference type="Proteomes" id="UP000231134">
    <property type="component" value="Unassembled WGS sequence"/>
</dbReference>
<proteinExistence type="predicted"/>
<sequence length="344" mass="37794">MNFKKLLIGAFALSAMLAACVDDSTSAKDTDQSDELVETFDDLPVCSDNREGATAYVKDEKNAYMCVDGDWVPEEENTSSSIASSSSSSRNDSLSSSVITSSSSEVMQSSSSEKTGKSSSSVDDASSRFEFGCKTETEDNCEYGELIDDRDGQTYKTVTIGTQTWMAENLNYEAANSYCYKDNASNCTKYGRLYTWAAATDSAGVWGENGKGCGYAKHCTTAYPVRGVCPEGWHLPTKNEWNTLSTAVGGQTTPGKVLKSTSGWYTDDVYHGNGTDAFSFSALPAGYRIYTGLYDLAGYYAYFWSSTARDSRNAYNVYLYYNHDYMALDYSDKRRGFSVRCVKD</sequence>
<accession>A0A2M9A3G8</accession>
<dbReference type="PROSITE" id="PS51257">
    <property type="entry name" value="PROKAR_LIPOPROTEIN"/>
    <property type="match status" value="1"/>
</dbReference>
<name>A0A2M9A3G8_9BACT</name>
<dbReference type="NCBIfam" id="TIGR02145">
    <property type="entry name" value="Fib_succ_major"/>
    <property type="match status" value="1"/>
</dbReference>
<keyword evidence="2" id="KW-0732">Signal</keyword>
<gene>
    <name evidence="4" type="ORF">BGX16_0093</name>
</gene>
<feature type="compositionally biased region" description="Low complexity" evidence="1">
    <location>
        <begin position="79"/>
        <end position="124"/>
    </location>
</feature>
<reference evidence="4 5" key="1">
    <citation type="submission" date="2017-11" db="EMBL/GenBank/DDBJ databases">
        <title>Animal gut microbial communities from fecal samples from Wisconsin, USA.</title>
        <authorList>
            <person name="Neumann A."/>
        </authorList>
    </citation>
    <scope>NUCLEOTIDE SEQUENCE [LARGE SCALE GENOMIC DNA]</scope>
    <source>
        <strain evidence="4 5">UWS3</strain>
    </source>
</reference>
<evidence type="ECO:0000313" key="5">
    <source>
        <dbReference type="Proteomes" id="UP000231134"/>
    </source>
</evidence>
<evidence type="ECO:0000259" key="3">
    <source>
        <dbReference type="Pfam" id="PF09603"/>
    </source>
</evidence>
<feature type="domain" description="Fibrobacter succinogenes major paralogous" evidence="3">
    <location>
        <begin position="158"/>
        <end position="343"/>
    </location>
</feature>
<feature type="chain" id="PRO_5014896230" evidence="2">
    <location>
        <begin position="22"/>
        <end position="344"/>
    </location>
</feature>
<dbReference type="InterPro" id="IPR011871">
    <property type="entry name" value="Fib_succ_major"/>
</dbReference>
<organism evidence="4 5">
    <name type="scientific">Hallerella succinigenes</name>
    <dbReference type="NCBI Taxonomy" id="1896222"/>
    <lineage>
        <taxon>Bacteria</taxon>
        <taxon>Pseudomonadati</taxon>
        <taxon>Fibrobacterota</taxon>
        <taxon>Fibrobacteria</taxon>
        <taxon>Fibrobacterales</taxon>
        <taxon>Fibrobacteraceae</taxon>
        <taxon>Hallerella</taxon>
    </lineage>
</organism>
<dbReference type="EMBL" id="PGEX01000001">
    <property type="protein sequence ID" value="PJJ40183.1"/>
    <property type="molecule type" value="Genomic_DNA"/>
</dbReference>
<feature type="signal peptide" evidence="2">
    <location>
        <begin position="1"/>
        <end position="21"/>
    </location>
</feature>